<proteinExistence type="predicted"/>
<protein>
    <submittedName>
        <fullName evidence="1">Uncharacterized protein</fullName>
    </submittedName>
</protein>
<dbReference type="Proteomes" id="UP000033915">
    <property type="component" value="Unassembled WGS sequence"/>
</dbReference>
<evidence type="ECO:0000313" key="2">
    <source>
        <dbReference type="Proteomes" id="UP000033915"/>
    </source>
</evidence>
<sequence>MCCPAFNTTIAFLNPGFTPKITPRFRFLFLAASMFMDSTATPYLASMACFKENLFAEPATLKTYFPSPSMVDFSEICGATINLHASSDLFLVWDGAAALGCWWLAGGLRPRNSSEGRVNGPTT</sequence>
<dbReference type="AlphaFoldDB" id="A0A0G1NI45"/>
<organism evidence="1 2">
    <name type="scientific">Candidatus Giovannonibacteria bacterium GW2011_GWC2_44_9</name>
    <dbReference type="NCBI Taxonomy" id="1618658"/>
    <lineage>
        <taxon>Bacteria</taxon>
        <taxon>Candidatus Giovannoniibacteriota</taxon>
    </lineage>
</organism>
<dbReference type="EMBL" id="LCJT01000009">
    <property type="protein sequence ID" value="KKT83889.1"/>
    <property type="molecule type" value="Genomic_DNA"/>
</dbReference>
<name>A0A0G1NI45_9BACT</name>
<evidence type="ECO:0000313" key="1">
    <source>
        <dbReference type="EMBL" id="KKT83889.1"/>
    </source>
</evidence>
<accession>A0A0G1NI45</accession>
<comment type="caution">
    <text evidence="1">The sequence shown here is derived from an EMBL/GenBank/DDBJ whole genome shotgun (WGS) entry which is preliminary data.</text>
</comment>
<gene>
    <name evidence="1" type="ORF">UW81_C0009G0009</name>
</gene>
<reference evidence="1 2" key="1">
    <citation type="journal article" date="2015" name="Nature">
        <title>rRNA introns, odd ribosomes, and small enigmatic genomes across a large radiation of phyla.</title>
        <authorList>
            <person name="Brown C.T."/>
            <person name="Hug L.A."/>
            <person name="Thomas B.C."/>
            <person name="Sharon I."/>
            <person name="Castelle C.J."/>
            <person name="Singh A."/>
            <person name="Wilkins M.J."/>
            <person name="Williams K.H."/>
            <person name="Banfield J.F."/>
        </authorList>
    </citation>
    <scope>NUCLEOTIDE SEQUENCE [LARGE SCALE GENOMIC DNA]</scope>
</reference>